<feature type="compositionally biased region" description="Basic and acidic residues" evidence="1">
    <location>
        <begin position="205"/>
        <end position="215"/>
    </location>
</feature>
<reference evidence="2" key="1">
    <citation type="submission" date="2015-12" db="EMBL/GenBank/DDBJ databases">
        <title>Update maize B73 reference genome by single molecule sequencing technologies.</title>
        <authorList>
            <consortium name="Maize Genome Sequencing Project"/>
            <person name="Ware D."/>
        </authorList>
    </citation>
    <scope>NUCLEOTIDE SEQUENCE</scope>
    <source>
        <tissue evidence="2">Seedling</tissue>
    </source>
</reference>
<feature type="compositionally biased region" description="Basic and acidic residues" evidence="1">
    <location>
        <begin position="106"/>
        <end position="124"/>
    </location>
</feature>
<organism evidence="2">
    <name type="scientific">Zea mays</name>
    <name type="common">Maize</name>
    <dbReference type="NCBI Taxonomy" id="4577"/>
    <lineage>
        <taxon>Eukaryota</taxon>
        <taxon>Viridiplantae</taxon>
        <taxon>Streptophyta</taxon>
        <taxon>Embryophyta</taxon>
        <taxon>Tracheophyta</taxon>
        <taxon>Spermatophyta</taxon>
        <taxon>Magnoliopsida</taxon>
        <taxon>Liliopsida</taxon>
        <taxon>Poales</taxon>
        <taxon>Poaceae</taxon>
        <taxon>PACMAD clade</taxon>
        <taxon>Panicoideae</taxon>
        <taxon>Andropogonodae</taxon>
        <taxon>Andropogoneae</taxon>
        <taxon>Tripsacinae</taxon>
        <taxon>Zea</taxon>
    </lineage>
</organism>
<feature type="non-terminal residue" evidence="2">
    <location>
        <position position="406"/>
    </location>
</feature>
<evidence type="ECO:0000313" key="2">
    <source>
        <dbReference type="EMBL" id="AQK44027.1"/>
    </source>
</evidence>
<feature type="compositionally biased region" description="Gly residues" evidence="1">
    <location>
        <begin position="91"/>
        <end position="101"/>
    </location>
</feature>
<feature type="compositionally biased region" description="Basic and acidic residues" evidence="1">
    <location>
        <begin position="73"/>
        <end position="83"/>
    </location>
</feature>
<dbReference type="EMBL" id="CM000786">
    <property type="protein sequence ID" value="AQK44027.1"/>
    <property type="molecule type" value="Genomic_DNA"/>
</dbReference>
<feature type="compositionally biased region" description="Basic residues" evidence="1">
    <location>
        <begin position="21"/>
        <end position="32"/>
    </location>
</feature>
<sequence length="406" mass="45685">KLAGKNGKGSPRWPIGDPRRGGGRRCGRHRHPLRQEGRRQLHGPGGGFPCHVRQVGQVPVRAHPIQGVVREDTVPGHQWHREPQGGVPQRGQGGAGVGPDGGRAVQVDRRGQGQRLHDRERARGLQEAPGGRRRRPEGHARDGRRRHQGAVQPVRRPRDLAHGRHDVHGHLRRRLRRREAQGRHALRAAQRHRAQQQRAGHHQQPRRDPEEDGPRRSTTAGSTRSRTRCTCTRGGSSSATAWSPAPSTSSSATRRRCSRTASSSRGGPWTTSRTGARPEAVPGPLQDPLVPGPPLEGVLAPRHHGEHHRRLRQARGVHALERRLRPQDALLRRVQQPRARRRHQQEGQLARLPRHRTEGGRAVHRRAVHRRRHVAQVHRRAAHTWFQVLKAAWHGIHHIIYSEVAH</sequence>
<protein>
    <submittedName>
        <fullName evidence="2">Pectin methylesterase1</fullName>
    </submittedName>
</protein>
<proteinExistence type="predicted"/>
<feature type="region of interest" description="Disordered" evidence="1">
    <location>
        <begin position="73"/>
        <end position="294"/>
    </location>
</feature>
<gene>
    <name evidence="2" type="ORF">ZEAMMB73_Zm00001d025588</name>
</gene>
<feature type="non-terminal residue" evidence="2">
    <location>
        <position position="1"/>
    </location>
</feature>
<name>A0A1D6J7Y1_MAIZE</name>
<feature type="compositionally biased region" description="Basic residues" evidence="1">
    <location>
        <begin position="131"/>
        <end position="148"/>
    </location>
</feature>
<feature type="region of interest" description="Disordered" evidence="1">
    <location>
        <begin position="1"/>
        <end position="50"/>
    </location>
</feature>
<dbReference type="AlphaFoldDB" id="A0A1D6J7Y1"/>
<feature type="compositionally biased region" description="Basic and acidic residues" evidence="1">
    <location>
        <begin position="156"/>
        <end position="169"/>
    </location>
</feature>
<feature type="compositionally biased region" description="Low complexity" evidence="1">
    <location>
        <begin position="216"/>
        <end position="252"/>
    </location>
</feature>
<evidence type="ECO:0000256" key="1">
    <source>
        <dbReference type="SAM" id="MobiDB-lite"/>
    </source>
</evidence>
<feature type="compositionally biased region" description="Basic residues" evidence="1">
    <location>
        <begin position="184"/>
        <end position="204"/>
    </location>
</feature>
<accession>A0A1D6J7Y1</accession>